<protein>
    <submittedName>
        <fullName evidence="2">Uncharacterized protein</fullName>
    </submittedName>
</protein>
<dbReference type="EMBL" id="FNTD01000004">
    <property type="protein sequence ID" value="SEB85894.1"/>
    <property type="molecule type" value="Genomic_DNA"/>
</dbReference>
<dbReference type="RefSeq" id="WP_074990373.1">
    <property type="nucleotide sequence ID" value="NZ_FNTD01000004.1"/>
</dbReference>
<evidence type="ECO:0000313" key="2">
    <source>
        <dbReference type="EMBL" id="SEB85894.1"/>
    </source>
</evidence>
<proteinExistence type="predicted"/>
<feature type="region of interest" description="Disordered" evidence="1">
    <location>
        <begin position="198"/>
        <end position="222"/>
    </location>
</feature>
<dbReference type="STRING" id="67331.SAMN04490357_0571"/>
<accession>A0A1H4MSX6</accession>
<evidence type="ECO:0000313" key="3">
    <source>
        <dbReference type="Proteomes" id="UP000182375"/>
    </source>
</evidence>
<evidence type="ECO:0000256" key="1">
    <source>
        <dbReference type="SAM" id="MobiDB-lite"/>
    </source>
</evidence>
<name>A0A1H4MSX6_9ACTN</name>
<feature type="compositionally biased region" description="Low complexity" evidence="1">
    <location>
        <begin position="198"/>
        <end position="207"/>
    </location>
</feature>
<gene>
    <name evidence="2" type="ORF">SAMN04490357_0571</name>
</gene>
<organism evidence="2 3">
    <name type="scientific">Streptomyces misionensis</name>
    <dbReference type="NCBI Taxonomy" id="67331"/>
    <lineage>
        <taxon>Bacteria</taxon>
        <taxon>Bacillati</taxon>
        <taxon>Actinomycetota</taxon>
        <taxon>Actinomycetes</taxon>
        <taxon>Kitasatosporales</taxon>
        <taxon>Streptomycetaceae</taxon>
        <taxon>Streptomyces</taxon>
    </lineage>
</organism>
<dbReference type="AlphaFoldDB" id="A0A1H4MSX6"/>
<reference evidence="2 3" key="1">
    <citation type="submission" date="2016-10" db="EMBL/GenBank/DDBJ databases">
        <authorList>
            <person name="de Groot N.N."/>
        </authorList>
    </citation>
    <scope>NUCLEOTIDE SEQUENCE [LARGE SCALE GENOMIC DNA]</scope>
    <source>
        <strain evidence="2 3">DSM 40306</strain>
    </source>
</reference>
<sequence length="222" mass="24336">MRALLAERQCLVVLDNARDEGQQSSWPGLVPLDTTEQARAWLESEASAWLATLRGAAARGEHARVAATAEAMEGFANVCAFSGYWTEVYHLSSEAAAALDDPRLRAAQLSMYCWALANEYRAEEAVARADEALEHARRAGDVSQQARAMYYASWPCGQLGRDEQRMEKLRAAADLFEAAGDHEGWTFSMLSYRTSRASSAAPRSPWPCTSVSSPSWTRPTAG</sequence>
<dbReference type="Proteomes" id="UP000182375">
    <property type="component" value="Unassembled WGS sequence"/>
</dbReference>
<dbReference type="GeneID" id="95509843"/>
<feature type="compositionally biased region" description="Polar residues" evidence="1">
    <location>
        <begin position="209"/>
        <end position="222"/>
    </location>
</feature>